<sequence length="19" mass="2210">MIIICNRPAITILKRKLGR</sequence>
<dbReference type="AlphaFoldDB" id="A0A2P2NBU8"/>
<dbReference type="EMBL" id="GGEC01059463">
    <property type="protein sequence ID" value="MBX39947.1"/>
    <property type="molecule type" value="Transcribed_RNA"/>
</dbReference>
<reference evidence="1" key="1">
    <citation type="submission" date="2018-02" db="EMBL/GenBank/DDBJ databases">
        <title>Rhizophora mucronata_Transcriptome.</title>
        <authorList>
            <person name="Meera S.P."/>
            <person name="Sreeshan A."/>
            <person name="Augustine A."/>
        </authorList>
    </citation>
    <scope>NUCLEOTIDE SEQUENCE</scope>
    <source>
        <tissue evidence="1">Leaf</tissue>
    </source>
</reference>
<accession>A0A2P2NBU8</accession>
<organism evidence="1">
    <name type="scientific">Rhizophora mucronata</name>
    <name type="common">Asiatic mangrove</name>
    <dbReference type="NCBI Taxonomy" id="61149"/>
    <lineage>
        <taxon>Eukaryota</taxon>
        <taxon>Viridiplantae</taxon>
        <taxon>Streptophyta</taxon>
        <taxon>Embryophyta</taxon>
        <taxon>Tracheophyta</taxon>
        <taxon>Spermatophyta</taxon>
        <taxon>Magnoliopsida</taxon>
        <taxon>eudicotyledons</taxon>
        <taxon>Gunneridae</taxon>
        <taxon>Pentapetalae</taxon>
        <taxon>rosids</taxon>
        <taxon>fabids</taxon>
        <taxon>Malpighiales</taxon>
        <taxon>Rhizophoraceae</taxon>
        <taxon>Rhizophora</taxon>
    </lineage>
</organism>
<protein>
    <submittedName>
        <fullName evidence="1">Uncharacterized protein</fullName>
    </submittedName>
</protein>
<evidence type="ECO:0000313" key="1">
    <source>
        <dbReference type="EMBL" id="MBX39947.1"/>
    </source>
</evidence>
<name>A0A2P2NBU8_RHIMU</name>
<proteinExistence type="predicted"/>